<proteinExistence type="predicted"/>
<sequence length="34" mass="3893">MATRQVPTEDEVIGWMDSLSNWGRWGKDDQLGTL</sequence>
<organism evidence="1">
    <name type="scientific">marine metagenome</name>
    <dbReference type="NCBI Taxonomy" id="408172"/>
    <lineage>
        <taxon>unclassified sequences</taxon>
        <taxon>metagenomes</taxon>
        <taxon>ecological metagenomes</taxon>
    </lineage>
</organism>
<name>A0A382PCN0_9ZZZZ</name>
<feature type="non-terminal residue" evidence="1">
    <location>
        <position position="34"/>
    </location>
</feature>
<dbReference type="AlphaFoldDB" id="A0A382PCN0"/>
<protein>
    <recommendedName>
        <fullName evidence="2">Cyclase family protein</fullName>
    </recommendedName>
</protein>
<accession>A0A382PCN0</accession>
<reference evidence="1" key="1">
    <citation type="submission" date="2018-05" db="EMBL/GenBank/DDBJ databases">
        <authorList>
            <person name="Lanie J.A."/>
            <person name="Ng W.-L."/>
            <person name="Kazmierczak K.M."/>
            <person name="Andrzejewski T.M."/>
            <person name="Davidsen T.M."/>
            <person name="Wayne K.J."/>
            <person name="Tettelin H."/>
            <person name="Glass J.I."/>
            <person name="Rusch D."/>
            <person name="Podicherti R."/>
            <person name="Tsui H.-C.T."/>
            <person name="Winkler M.E."/>
        </authorList>
    </citation>
    <scope>NUCLEOTIDE SEQUENCE</scope>
</reference>
<gene>
    <name evidence="1" type="ORF">METZ01_LOCUS323434</name>
</gene>
<evidence type="ECO:0008006" key="2">
    <source>
        <dbReference type="Google" id="ProtNLM"/>
    </source>
</evidence>
<evidence type="ECO:0000313" key="1">
    <source>
        <dbReference type="EMBL" id="SVC70580.1"/>
    </source>
</evidence>
<dbReference type="EMBL" id="UINC01106135">
    <property type="protein sequence ID" value="SVC70580.1"/>
    <property type="molecule type" value="Genomic_DNA"/>
</dbReference>